<name>A0A1V0SKK3_9VIRU</name>
<sequence length="424" mass="51945">MVNYQNGKIYKITSKQTDKCYIGSTTQELYVRLLQHKRDYKQYILKKRCYITSYEIVKFDDAKIYLIESYPCNTNAELITREQIIISETKTCVNKVIFKNTNKKSRFVDYKNGKIYKISSNETDKCYIGSTAQPLNKRLYNHRSNYKQYQSNKKDYTSSFEIIKYADNMIELLEAYPCNNKDELLSREGEWIKQTKNCVNMKIPGRSAKQYRKDNQVIITKKKKTYYEKNKNMLAEQSKIYREKNKEIIKEKKKKYSEQNKEKINNKSKKYYEKNKKLISQKSKENYEKNKSIINKRNNTYRENNKEKIKQYHENNKEKIKEIKKSNYEKNKDHYKIYRENNKEKRKIYYQEYCKKNKEHQKIKSKLYRENNKEKIKEKKKKYRENNKEKIDETNKRYRENNRKLINERNKKYRAKLKEEKQGQ</sequence>
<feature type="compositionally biased region" description="Basic and acidic residues" evidence="2">
    <location>
        <begin position="384"/>
        <end position="424"/>
    </location>
</feature>
<evidence type="ECO:0000256" key="2">
    <source>
        <dbReference type="SAM" id="MobiDB-lite"/>
    </source>
</evidence>
<feature type="coiled-coil region" evidence="1">
    <location>
        <begin position="242"/>
        <end position="322"/>
    </location>
</feature>
<organism evidence="4">
    <name type="scientific">Klosneuvirus KNV1</name>
    <dbReference type="NCBI Taxonomy" id="1977640"/>
    <lineage>
        <taxon>Viruses</taxon>
        <taxon>Varidnaviria</taxon>
        <taxon>Bamfordvirae</taxon>
        <taxon>Nucleocytoviricota</taxon>
        <taxon>Megaviricetes</taxon>
        <taxon>Imitervirales</taxon>
        <taxon>Mimiviridae</taxon>
        <taxon>Klosneuvirinae</taxon>
        <taxon>Klosneuvirus</taxon>
    </lineage>
</organism>
<dbReference type="SUPFAM" id="SSF82771">
    <property type="entry name" value="GIY-YIG endonuclease"/>
    <property type="match status" value="2"/>
</dbReference>
<dbReference type="EMBL" id="KY684111">
    <property type="protein sequence ID" value="ARF12257.1"/>
    <property type="molecule type" value="Genomic_DNA"/>
</dbReference>
<gene>
    <name evidence="4" type="ORF">Klosneuvirus_4_72</name>
</gene>
<proteinExistence type="predicted"/>
<dbReference type="PROSITE" id="PS50164">
    <property type="entry name" value="GIY_YIG"/>
    <property type="match status" value="2"/>
</dbReference>
<feature type="domain" description="GIY-YIG" evidence="3">
    <location>
        <begin position="5"/>
        <end position="95"/>
    </location>
</feature>
<dbReference type="Gene3D" id="3.40.1440.10">
    <property type="entry name" value="GIY-YIG endonuclease"/>
    <property type="match status" value="2"/>
</dbReference>
<dbReference type="InterPro" id="IPR035901">
    <property type="entry name" value="GIY-YIG_endonuc_sf"/>
</dbReference>
<dbReference type="InterPro" id="IPR000305">
    <property type="entry name" value="GIY-YIG_endonuc"/>
</dbReference>
<evidence type="ECO:0000313" key="4">
    <source>
        <dbReference type="EMBL" id="ARF12257.1"/>
    </source>
</evidence>
<evidence type="ECO:0000256" key="1">
    <source>
        <dbReference type="SAM" id="Coils"/>
    </source>
</evidence>
<protein>
    <recommendedName>
        <fullName evidence="3">GIY-YIG domain-containing protein</fullName>
    </recommendedName>
</protein>
<accession>A0A1V0SKK3</accession>
<dbReference type="Pfam" id="PF01541">
    <property type="entry name" value="GIY-YIG"/>
    <property type="match status" value="2"/>
</dbReference>
<keyword evidence="1" id="KW-0175">Coiled coil</keyword>
<feature type="domain" description="GIY-YIG" evidence="3">
    <location>
        <begin position="111"/>
        <end position="201"/>
    </location>
</feature>
<evidence type="ECO:0000259" key="3">
    <source>
        <dbReference type="PROSITE" id="PS50164"/>
    </source>
</evidence>
<dbReference type="SMART" id="SM00465">
    <property type="entry name" value="GIYc"/>
    <property type="match status" value="2"/>
</dbReference>
<feature type="compositionally biased region" description="Basic and acidic residues" evidence="2">
    <location>
        <begin position="358"/>
        <end position="377"/>
    </location>
</feature>
<reference evidence="4" key="1">
    <citation type="journal article" date="2017" name="Science">
        <title>Giant viruses with an expanded complement of translation system components.</title>
        <authorList>
            <person name="Schulz F."/>
            <person name="Yutin N."/>
            <person name="Ivanova N.N."/>
            <person name="Ortega D.R."/>
            <person name="Lee T.K."/>
            <person name="Vierheilig J."/>
            <person name="Daims H."/>
            <person name="Horn M."/>
            <person name="Wagner M."/>
            <person name="Jensen G.J."/>
            <person name="Kyrpides N.C."/>
            <person name="Koonin E.V."/>
            <person name="Woyke T."/>
        </authorList>
    </citation>
    <scope>NUCLEOTIDE SEQUENCE</scope>
    <source>
        <strain evidence="4">KNV1</strain>
    </source>
</reference>
<feature type="region of interest" description="Disordered" evidence="2">
    <location>
        <begin position="358"/>
        <end position="424"/>
    </location>
</feature>